<dbReference type="InterPro" id="IPR036396">
    <property type="entry name" value="Cyt_P450_sf"/>
</dbReference>
<dbReference type="GO" id="GO:0016705">
    <property type="term" value="F:oxidoreductase activity, acting on paired donors, with incorporation or reduction of molecular oxygen"/>
    <property type="evidence" value="ECO:0007669"/>
    <property type="project" value="InterPro"/>
</dbReference>
<dbReference type="PROSITE" id="PS00086">
    <property type="entry name" value="CYTOCHROME_P450"/>
    <property type="match status" value="1"/>
</dbReference>
<evidence type="ECO:0000313" key="4">
    <source>
        <dbReference type="EMBL" id="KDP25606.1"/>
    </source>
</evidence>
<dbReference type="Proteomes" id="UP000027138">
    <property type="component" value="Unassembled WGS sequence"/>
</dbReference>
<dbReference type="InterPro" id="IPR002401">
    <property type="entry name" value="Cyt_P450_E_grp-I"/>
</dbReference>
<evidence type="ECO:0008006" key="6">
    <source>
        <dbReference type="Google" id="ProtNLM"/>
    </source>
</evidence>
<keyword evidence="3" id="KW-0812">Transmembrane</keyword>
<dbReference type="OrthoDB" id="817597at2759"/>
<dbReference type="Gene3D" id="1.10.630.10">
    <property type="entry name" value="Cytochrome P450"/>
    <property type="match status" value="1"/>
</dbReference>
<keyword evidence="2" id="KW-0560">Oxidoreductase</keyword>
<dbReference type="GO" id="GO:0005506">
    <property type="term" value="F:iron ion binding"/>
    <property type="evidence" value="ECO:0007669"/>
    <property type="project" value="InterPro"/>
</dbReference>
<evidence type="ECO:0000256" key="1">
    <source>
        <dbReference type="PIRSR" id="PIRSR602401-1"/>
    </source>
</evidence>
<dbReference type="CDD" id="cd11073">
    <property type="entry name" value="CYP76-like"/>
    <property type="match status" value="1"/>
</dbReference>
<keyword evidence="2" id="KW-0503">Monooxygenase</keyword>
<comment type="cofactor">
    <cofactor evidence="1">
        <name>heme</name>
        <dbReference type="ChEBI" id="CHEBI:30413"/>
    </cofactor>
</comment>
<comment type="similarity">
    <text evidence="2">Belongs to the cytochrome P450 family.</text>
</comment>
<keyword evidence="1 2" id="KW-0479">Metal-binding</keyword>
<protein>
    <recommendedName>
        <fullName evidence="6">Cytochrome P450</fullName>
    </recommendedName>
</protein>
<dbReference type="Pfam" id="PF00067">
    <property type="entry name" value="p450"/>
    <property type="match status" value="1"/>
</dbReference>
<dbReference type="PANTHER" id="PTHR47951">
    <property type="entry name" value="OS08G0547900 PROTEIN"/>
    <property type="match status" value="1"/>
</dbReference>
<keyword evidence="5" id="KW-1185">Reference proteome</keyword>
<dbReference type="GO" id="GO:0020037">
    <property type="term" value="F:heme binding"/>
    <property type="evidence" value="ECO:0007669"/>
    <property type="project" value="InterPro"/>
</dbReference>
<feature type="binding site" description="axial binding residue" evidence="1">
    <location>
        <position position="478"/>
    </location>
    <ligand>
        <name>heme</name>
        <dbReference type="ChEBI" id="CHEBI:30413"/>
    </ligand>
    <ligandPart>
        <name>Fe</name>
        <dbReference type="ChEBI" id="CHEBI:18248"/>
    </ligandPart>
</feature>
<dbReference type="EMBL" id="KK914993">
    <property type="protein sequence ID" value="KDP25606.1"/>
    <property type="molecule type" value="Genomic_DNA"/>
</dbReference>
<sequence length="540" mass="61579">MSVCNLAKTIYNWFNSWIFNVKEQQHQIESSLFISLSVPILLACLLLWAFKNSKPKVRLPPGPLGLPIVGYLPFIRHNMHQLFMQLAQKYGPIYKLSIGQKLCVVVSSQTLIREIVRQNDITFANRIPSVAAKTFSYGGNDIAFAPYGPEWRVLRKIFVREMQSNANLESFYPLRRNKVRKSVKDLFEKKSGKAINFGELIFLTIINMMSGMFWGATLDGEEEISVGAKFRSATAELVQILGKPNVSDLFPFLARFDIQGVEREMKEASQKIEDIYDYVIDKYVMKKELTQGKEKVEVNKERKDFMHFLLEFKDQETGRSISRQQIKGLLMNSVIGGTDTSSRTVEWTMTELMLHPQMLKKAQQELTKVVGANNLVEESHIQELPYLHAIVKEALRFHPVAPLLLPRCPKDSCNVGGYTIPKGATVFLNAWALHKDPEFWDNPTEFEPARFLDGKGSELDYNGNHLQYLPFGSGRRVCAGLPLAERMVMYVMATFLHMFNWELPNGEKPDTSEKFGIVHEKATPLMVIPTPRLSNLALYA</sequence>
<dbReference type="InterPro" id="IPR001128">
    <property type="entry name" value="Cyt_P450"/>
</dbReference>
<dbReference type="GO" id="GO:0004497">
    <property type="term" value="F:monooxygenase activity"/>
    <property type="evidence" value="ECO:0007669"/>
    <property type="project" value="UniProtKB-KW"/>
</dbReference>
<keyword evidence="1 2" id="KW-0349">Heme</keyword>
<keyword evidence="3" id="KW-1133">Transmembrane helix</keyword>
<dbReference type="PANTHER" id="PTHR47951:SF8">
    <property type="entry name" value="CYTOCHROME P450 93A2-LIKE"/>
    <property type="match status" value="1"/>
</dbReference>
<reference evidence="4 5" key="1">
    <citation type="journal article" date="2014" name="PLoS ONE">
        <title>Global Analysis of Gene Expression Profiles in Physic Nut (Jatropha curcas L.) Seedlings Exposed to Salt Stress.</title>
        <authorList>
            <person name="Zhang L."/>
            <person name="Zhang C."/>
            <person name="Wu P."/>
            <person name="Chen Y."/>
            <person name="Li M."/>
            <person name="Jiang H."/>
            <person name="Wu G."/>
        </authorList>
    </citation>
    <scope>NUCLEOTIDE SEQUENCE [LARGE SCALE GENOMIC DNA]</scope>
    <source>
        <strain evidence="5">cv. GZQX0401</strain>
        <tissue evidence="4">Young leaves</tissue>
    </source>
</reference>
<dbReference type="PRINTS" id="PR00463">
    <property type="entry name" value="EP450I"/>
</dbReference>
<evidence type="ECO:0000256" key="2">
    <source>
        <dbReference type="RuleBase" id="RU000461"/>
    </source>
</evidence>
<gene>
    <name evidence="4" type="ORF">JCGZ_20762</name>
</gene>
<proteinExistence type="inferred from homology"/>
<keyword evidence="3" id="KW-0472">Membrane</keyword>
<accession>A0A067JNP8</accession>
<dbReference type="InterPro" id="IPR017972">
    <property type="entry name" value="Cyt_P450_CS"/>
</dbReference>
<organism evidence="4 5">
    <name type="scientific">Jatropha curcas</name>
    <name type="common">Barbados nut</name>
    <dbReference type="NCBI Taxonomy" id="180498"/>
    <lineage>
        <taxon>Eukaryota</taxon>
        <taxon>Viridiplantae</taxon>
        <taxon>Streptophyta</taxon>
        <taxon>Embryophyta</taxon>
        <taxon>Tracheophyta</taxon>
        <taxon>Spermatophyta</taxon>
        <taxon>Magnoliopsida</taxon>
        <taxon>eudicotyledons</taxon>
        <taxon>Gunneridae</taxon>
        <taxon>Pentapetalae</taxon>
        <taxon>rosids</taxon>
        <taxon>fabids</taxon>
        <taxon>Malpighiales</taxon>
        <taxon>Euphorbiaceae</taxon>
        <taxon>Crotonoideae</taxon>
        <taxon>Jatropheae</taxon>
        <taxon>Jatropha</taxon>
    </lineage>
</organism>
<dbReference type="STRING" id="180498.A0A067JNP8"/>
<dbReference type="PRINTS" id="PR00385">
    <property type="entry name" value="P450"/>
</dbReference>
<evidence type="ECO:0000256" key="3">
    <source>
        <dbReference type="SAM" id="Phobius"/>
    </source>
</evidence>
<dbReference type="FunFam" id="1.10.630.10:FF:000207">
    <property type="entry name" value="Putative cytochrome P450 superfamily protein"/>
    <property type="match status" value="1"/>
</dbReference>
<dbReference type="SUPFAM" id="SSF48264">
    <property type="entry name" value="Cytochrome P450"/>
    <property type="match status" value="1"/>
</dbReference>
<name>A0A067JNP8_JATCU</name>
<keyword evidence="1 2" id="KW-0408">Iron</keyword>
<evidence type="ECO:0000313" key="5">
    <source>
        <dbReference type="Proteomes" id="UP000027138"/>
    </source>
</evidence>
<dbReference type="AlphaFoldDB" id="A0A067JNP8"/>
<feature type="transmembrane region" description="Helical" evidence="3">
    <location>
        <begin position="32"/>
        <end position="50"/>
    </location>
</feature>